<dbReference type="OrthoDB" id="3393696at2"/>
<name>A0A428ZIM7_KIBAR</name>
<dbReference type="CDD" id="cd07043">
    <property type="entry name" value="STAS_anti-anti-sigma_factors"/>
    <property type="match status" value="1"/>
</dbReference>
<dbReference type="PANTHER" id="PTHR33495">
    <property type="entry name" value="ANTI-SIGMA FACTOR ANTAGONIST TM_1081-RELATED-RELATED"/>
    <property type="match status" value="1"/>
</dbReference>
<comment type="similarity">
    <text evidence="1 2">Belongs to the anti-sigma-factor antagonist family.</text>
</comment>
<dbReference type="RefSeq" id="WP_051793561.1">
    <property type="nucleotide sequence ID" value="NZ_QHKI01000005.1"/>
</dbReference>
<feature type="domain" description="STAS" evidence="3">
    <location>
        <begin position="15"/>
        <end position="126"/>
    </location>
</feature>
<dbReference type="EMBL" id="QHKI01000005">
    <property type="protein sequence ID" value="RSM87956.1"/>
    <property type="molecule type" value="Genomic_DNA"/>
</dbReference>
<proteinExistence type="inferred from homology"/>
<dbReference type="Proteomes" id="UP000287547">
    <property type="component" value="Unassembled WGS sequence"/>
</dbReference>
<dbReference type="PROSITE" id="PS50801">
    <property type="entry name" value="STAS"/>
    <property type="match status" value="1"/>
</dbReference>
<dbReference type="GO" id="GO:0043856">
    <property type="term" value="F:anti-sigma factor antagonist activity"/>
    <property type="evidence" value="ECO:0007669"/>
    <property type="project" value="InterPro"/>
</dbReference>
<dbReference type="InterPro" id="IPR036513">
    <property type="entry name" value="STAS_dom_sf"/>
</dbReference>
<dbReference type="AlphaFoldDB" id="A0A428ZIM7"/>
<evidence type="ECO:0000259" key="3">
    <source>
        <dbReference type="PROSITE" id="PS50801"/>
    </source>
</evidence>
<dbReference type="NCBIfam" id="TIGR00377">
    <property type="entry name" value="ant_ant_sig"/>
    <property type="match status" value="1"/>
</dbReference>
<comment type="caution">
    <text evidence="4">The sequence shown here is derived from an EMBL/GenBank/DDBJ whole genome shotgun (WGS) entry which is preliminary data.</text>
</comment>
<dbReference type="InterPro" id="IPR003658">
    <property type="entry name" value="Anti-sigma_ant"/>
</dbReference>
<evidence type="ECO:0000313" key="4">
    <source>
        <dbReference type="EMBL" id="RSM87956.1"/>
    </source>
</evidence>
<evidence type="ECO:0000256" key="1">
    <source>
        <dbReference type="ARBA" id="ARBA00009013"/>
    </source>
</evidence>
<dbReference type="InterPro" id="IPR002645">
    <property type="entry name" value="STAS_dom"/>
</dbReference>
<evidence type="ECO:0000256" key="2">
    <source>
        <dbReference type="RuleBase" id="RU003749"/>
    </source>
</evidence>
<dbReference type="SUPFAM" id="SSF52091">
    <property type="entry name" value="SpoIIaa-like"/>
    <property type="match status" value="1"/>
</dbReference>
<dbReference type="Pfam" id="PF01740">
    <property type="entry name" value="STAS"/>
    <property type="match status" value="1"/>
</dbReference>
<evidence type="ECO:0000313" key="5">
    <source>
        <dbReference type="Proteomes" id="UP000287547"/>
    </source>
</evidence>
<sequence>MTDNQSGAEPSPARLAITQRIVDDTPLVVATGEVDMDTAPTLSAAVTTALDQAAGRPCILDLTAVSFLNSAGLTALVNATRQADARQEPLRIVVDSNRPVIRPIEITGLDTVLALYHSVDEALHASNESQ</sequence>
<accession>A0A428ZIM7</accession>
<gene>
    <name evidence="4" type="ORF">DMH04_09565</name>
</gene>
<reference evidence="4 5" key="1">
    <citation type="submission" date="2018-05" db="EMBL/GenBank/DDBJ databases">
        <title>Evolution of GPA BGCs.</title>
        <authorList>
            <person name="Waglechner N."/>
            <person name="Wright G.D."/>
        </authorList>
    </citation>
    <scope>NUCLEOTIDE SEQUENCE [LARGE SCALE GENOMIC DNA]</scope>
    <source>
        <strain evidence="4 5">A82846</strain>
    </source>
</reference>
<dbReference type="Gene3D" id="3.30.750.24">
    <property type="entry name" value="STAS domain"/>
    <property type="match status" value="1"/>
</dbReference>
<organism evidence="4 5">
    <name type="scientific">Kibdelosporangium aridum</name>
    <dbReference type="NCBI Taxonomy" id="2030"/>
    <lineage>
        <taxon>Bacteria</taxon>
        <taxon>Bacillati</taxon>
        <taxon>Actinomycetota</taxon>
        <taxon>Actinomycetes</taxon>
        <taxon>Pseudonocardiales</taxon>
        <taxon>Pseudonocardiaceae</taxon>
        <taxon>Kibdelosporangium</taxon>
    </lineage>
</organism>
<protein>
    <recommendedName>
        <fullName evidence="2">Anti-sigma factor antagonist</fullName>
    </recommendedName>
</protein>
<dbReference type="PANTHER" id="PTHR33495:SF2">
    <property type="entry name" value="ANTI-SIGMA FACTOR ANTAGONIST TM_1081-RELATED"/>
    <property type="match status" value="1"/>
</dbReference>